<organism evidence="1 2">
    <name type="scientific">Aegilops tauschii subsp. strangulata</name>
    <name type="common">Goatgrass</name>
    <dbReference type="NCBI Taxonomy" id="200361"/>
    <lineage>
        <taxon>Eukaryota</taxon>
        <taxon>Viridiplantae</taxon>
        <taxon>Streptophyta</taxon>
        <taxon>Embryophyta</taxon>
        <taxon>Tracheophyta</taxon>
        <taxon>Spermatophyta</taxon>
        <taxon>Magnoliopsida</taxon>
        <taxon>Liliopsida</taxon>
        <taxon>Poales</taxon>
        <taxon>Poaceae</taxon>
        <taxon>BOP clade</taxon>
        <taxon>Pooideae</taxon>
        <taxon>Triticodae</taxon>
        <taxon>Triticeae</taxon>
        <taxon>Triticinae</taxon>
        <taxon>Aegilops</taxon>
    </lineage>
</organism>
<sequence length="110" mass="11798">MECSGDEVVELNCARAGGDPGEYAAVLKRKLQLYCAAVAKTMEGKPQESSLNCLSSQASDTSPLVSQASFDCVTVLLFKESQLIVVHQRSSQMMTMGISRKIQTLPVPSA</sequence>
<evidence type="ECO:0000313" key="1">
    <source>
        <dbReference type="EnsemblPlants" id="AET5Gv20168700.17"/>
    </source>
</evidence>
<name>A0A453JRC0_AEGTS</name>
<reference evidence="1" key="3">
    <citation type="journal article" date="2017" name="Nature">
        <title>Genome sequence of the progenitor of the wheat D genome Aegilops tauschii.</title>
        <authorList>
            <person name="Luo M.C."/>
            <person name="Gu Y.Q."/>
            <person name="Puiu D."/>
            <person name="Wang H."/>
            <person name="Twardziok S.O."/>
            <person name="Deal K.R."/>
            <person name="Huo N."/>
            <person name="Zhu T."/>
            <person name="Wang L."/>
            <person name="Wang Y."/>
            <person name="McGuire P.E."/>
            <person name="Liu S."/>
            <person name="Long H."/>
            <person name="Ramasamy R.K."/>
            <person name="Rodriguez J.C."/>
            <person name="Van S.L."/>
            <person name="Yuan L."/>
            <person name="Wang Z."/>
            <person name="Xia Z."/>
            <person name="Xiao L."/>
            <person name="Anderson O.D."/>
            <person name="Ouyang S."/>
            <person name="Liang Y."/>
            <person name="Zimin A.V."/>
            <person name="Pertea G."/>
            <person name="Qi P."/>
            <person name="Bennetzen J.L."/>
            <person name="Dai X."/>
            <person name="Dawson M.W."/>
            <person name="Muller H.G."/>
            <person name="Kugler K."/>
            <person name="Rivarola-Duarte L."/>
            <person name="Spannagl M."/>
            <person name="Mayer K.F.X."/>
            <person name="Lu F.H."/>
            <person name="Bevan M.W."/>
            <person name="Leroy P."/>
            <person name="Li P."/>
            <person name="You F.M."/>
            <person name="Sun Q."/>
            <person name="Liu Z."/>
            <person name="Lyons E."/>
            <person name="Wicker T."/>
            <person name="Salzberg S.L."/>
            <person name="Devos K.M."/>
            <person name="Dvorak J."/>
        </authorList>
    </citation>
    <scope>NUCLEOTIDE SEQUENCE [LARGE SCALE GENOMIC DNA]</scope>
    <source>
        <strain evidence="1">cv. AL8/78</strain>
    </source>
</reference>
<evidence type="ECO:0000313" key="2">
    <source>
        <dbReference type="Proteomes" id="UP000015105"/>
    </source>
</evidence>
<reference evidence="1" key="4">
    <citation type="submission" date="2019-03" db="UniProtKB">
        <authorList>
            <consortium name="EnsemblPlants"/>
        </authorList>
    </citation>
    <scope>IDENTIFICATION</scope>
</reference>
<reference evidence="2" key="1">
    <citation type="journal article" date="2014" name="Science">
        <title>Ancient hybridizations among the ancestral genomes of bread wheat.</title>
        <authorList>
            <consortium name="International Wheat Genome Sequencing Consortium,"/>
            <person name="Marcussen T."/>
            <person name="Sandve S.R."/>
            <person name="Heier L."/>
            <person name="Spannagl M."/>
            <person name="Pfeifer M."/>
            <person name="Jakobsen K.S."/>
            <person name="Wulff B.B."/>
            <person name="Steuernagel B."/>
            <person name="Mayer K.F."/>
            <person name="Olsen O.A."/>
        </authorList>
    </citation>
    <scope>NUCLEOTIDE SEQUENCE [LARGE SCALE GENOMIC DNA]</scope>
    <source>
        <strain evidence="2">cv. AL8/78</strain>
    </source>
</reference>
<accession>A0A453JRC0</accession>
<dbReference type="EnsemblPlants" id="AET5Gv20168700.17">
    <property type="protein sequence ID" value="AET5Gv20168700.17"/>
    <property type="gene ID" value="AET5Gv20168700"/>
</dbReference>
<dbReference type="Gramene" id="AET5Gv20168700.17">
    <property type="protein sequence ID" value="AET5Gv20168700.17"/>
    <property type="gene ID" value="AET5Gv20168700"/>
</dbReference>
<keyword evidence="2" id="KW-1185">Reference proteome</keyword>
<dbReference type="AlphaFoldDB" id="A0A453JRC0"/>
<reference evidence="1" key="5">
    <citation type="journal article" date="2021" name="G3 (Bethesda)">
        <title>Aegilops tauschii genome assembly Aet v5.0 features greater sequence contiguity and improved annotation.</title>
        <authorList>
            <person name="Wang L."/>
            <person name="Zhu T."/>
            <person name="Rodriguez J.C."/>
            <person name="Deal K.R."/>
            <person name="Dubcovsky J."/>
            <person name="McGuire P.E."/>
            <person name="Lux T."/>
            <person name="Spannagl M."/>
            <person name="Mayer K.F.X."/>
            <person name="Baldrich P."/>
            <person name="Meyers B.C."/>
            <person name="Huo N."/>
            <person name="Gu Y.Q."/>
            <person name="Zhou H."/>
            <person name="Devos K.M."/>
            <person name="Bennetzen J.L."/>
            <person name="Unver T."/>
            <person name="Budak H."/>
            <person name="Gulick P.J."/>
            <person name="Galiba G."/>
            <person name="Kalapos B."/>
            <person name="Nelson D.R."/>
            <person name="Li P."/>
            <person name="You F.M."/>
            <person name="Luo M.C."/>
            <person name="Dvorak J."/>
        </authorList>
    </citation>
    <scope>NUCLEOTIDE SEQUENCE [LARGE SCALE GENOMIC DNA]</scope>
    <source>
        <strain evidence="1">cv. AL8/78</strain>
    </source>
</reference>
<dbReference type="Proteomes" id="UP000015105">
    <property type="component" value="Chromosome 5D"/>
</dbReference>
<proteinExistence type="predicted"/>
<reference evidence="2" key="2">
    <citation type="journal article" date="2017" name="Nat. Plants">
        <title>The Aegilops tauschii genome reveals multiple impacts of transposons.</title>
        <authorList>
            <person name="Zhao G."/>
            <person name="Zou C."/>
            <person name="Li K."/>
            <person name="Wang K."/>
            <person name="Li T."/>
            <person name="Gao L."/>
            <person name="Zhang X."/>
            <person name="Wang H."/>
            <person name="Yang Z."/>
            <person name="Liu X."/>
            <person name="Jiang W."/>
            <person name="Mao L."/>
            <person name="Kong X."/>
            <person name="Jiao Y."/>
            <person name="Jia J."/>
        </authorList>
    </citation>
    <scope>NUCLEOTIDE SEQUENCE [LARGE SCALE GENOMIC DNA]</scope>
    <source>
        <strain evidence="2">cv. AL8/78</strain>
    </source>
</reference>
<protein>
    <submittedName>
        <fullName evidence="1">Uncharacterized protein</fullName>
    </submittedName>
</protein>